<dbReference type="InParanoid" id="C8V4X3"/>
<evidence type="ECO:0000256" key="7">
    <source>
        <dbReference type="ARBA" id="ARBA00023033"/>
    </source>
</evidence>
<reference evidence="12" key="1">
    <citation type="journal article" date="2005" name="Nature">
        <title>Sequencing of Aspergillus nidulans and comparative analysis with A. fumigatus and A. oryzae.</title>
        <authorList>
            <person name="Galagan J.E."/>
            <person name="Calvo S.E."/>
            <person name="Cuomo C."/>
            <person name="Ma L.J."/>
            <person name="Wortman J.R."/>
            <person name="Batzoglou S."/>
            <person name="Lee S.I."/>
            <person name="Basturkmen M."/>
            <person name="Spevak C.C."/>
            <person name="Clutterbuck J."/>
            <person name="Kapitonov V."/>
            <person name="Jurka J."/>
            <person name="Scazzocchio C."/>
            <person name="Farman M."/>
            <person name="Butler J."/>
            <person name="Purcell S."/>
            <person name="Harris S."/>
            <person name="Braus G.H."/>
            <person name="Draht O."/>
            <person name="Busch S."/>
            <person name="D'Enfert C."/>
            <person name="Bouchier C."/>
            <person name="Goldman G.H."/>
            <person name="Bell-Pedersen D."/>
            <person name="Griffiths-Jones S."/>
            <person name="Doonan J.H."/>
            <person name="Yu J."/>
            <person name="Vienken K."/>
            <person name="Pain A."/>
            <person name="Freitag M."/>
            <person name="Selker E.U."/>
            <person name="Archer D.B."/>
            <person name="Penalva M.A."/>
            <person name="Oakley B.R."/>
            <person name="Momany M."/>
            <person name="Tanaka T."/>
            <person name="Kumagai T."/>
            <person name="Asai K."/>
            <person name="Machida M."/>
            <person name="Nierman W.C."/>
            <person name="Denning D.W."/>
            <person name="Caddick M."/>
            <person name="Hynes M."/>
            <person name="Paoletti M."/>
            <person name="Fischer R."/>
            <person name="Miller B."/>
            <person name="Dyer P."/>
            <person name="Sachs M.S."/>
            <person name="Osmani S.A."/>
            <person name="Birren B.W."/>
        </authorList>
    </citation>
    <scope>NUCLEOTIDE SEQUENCE [LARGE SCALE GENOMIC DNA]</scope>
    <source>
        <strain evidence="12">FGSC A4 / ATCC 38163 / CBS 112.46 / NRRL 194 / M139</strain>
    </source>
</reference>
<dbReference type="RefSeq" id="XP_681201.2">
    <property type="nucleotide sequence ID" value="XM_676109.2"/>
</dbReference>
<dbReference type="VEuPathDB" id="FungiDB:AN7932"/>
<dbReference type="AlphaFoldDB" id="C8V4X3"/>
<evidence type="ECO:0000256" key="9">
    <source>
        <dbReference type="RuleBase" id="RU000461"/>
    </source>
</evidence>
<sequence>MAILWSYLFSSYAVIIGLVTSVYLLGLGIYRLFLHPLAKFPGPKYAALGRWHEAYYDIYLSGKLIFWIEEQHKKYGPVVRIAPDELHILDADLWETIYTKAGRVDKYDRMSSRFGNDTSVLATIPDSLHRVRRGALNPFFSRQRILGLQDIIRQKLNIFIKRVEEYKALNAPMPINRGFLAFSEDVIMQYCFGHDYAALNKRGWAPTLHDPIVNVTLAGNTALHFPIVPKIMNVLPQSWIAKLDPVYVPIFQMQRIREIKDSLTGESPKIDKQTVFSDLIQGDLPASEKADRRLQDEAQLVIGAGLATTGWALTVGTFYLLSNPKVLARLRRELDEAIPARNPENPSGALEWAELEKLPYLTGVIKEAVRLSHSTTSRNVRRLPKPITYKDWVIPPRTPVSMTIPFLHLDEDIYPEPKSFIPERWLDNPKTKNGAPLERYFVGFGKGTRSCLGLNLAWCELYLVFAAFFRFFDFELYETDFSDIELQHDFFLPFPKWDSKGVRVFVKERSA</sequence>
<keyword evidence="7 9" id="KW-0503">Monooxygenase</keyword>
<dbReference type="SUPFAM" id="SSF48264">
    <property type="entry name" value="Cytochrome P450"/>
    <property type="match status" value="1"/>
</dbReference>
<evidence type="ECO:0000313" key="11">
    <source>
        <dbReference type="EMBL" id="CBF73549.1"/>
    </source>
</evidence>
<evidence type="ECO:0000256" key="2">
    <source>
        <dbReference type="ARBA" id="ARBA00010617"/>
    </source>
</evidence>
<comment type="similarity">
    <text evidence="2 9">Belongs to the cytochrome P450 family.</text>
</comment>
<dbReference type="GO" id="GO:0016705">
    <property type="term" value="F:oxidoreductase activity, acting on paired donors, with incorporation or reduction of molecular oxygen"/>
    <property type="evidence" value="ECO:0007669"/>
    <property type="project" value="InterPro"/>
</dbReference>
<dbReference type="EMBL" id="BN001302">
    <property type="protein sequence ID" value="CBF73549.1"/>
    <property type="molecule type" value="Genomic_DNA"/>
</dbReference>
<accession>C8V4X3</accession>
<evidence type="ECO:0000256" key="6">
    <source>
        <dbReference type="ARBA" id="ARBA00023004"/>
    </source>
</evidence>
<feature type="transmembrane region" description="Helical" evidence="10">
    <location>
        <begin position="12"/>
        <end position="34"/>
    </location>
</feature>
<dbReference type="OMA" id="RVDKYEW"/>
<dbReference type="PANTHER" id="PTHR24305">
    <property type="entry name" value="CYTOCHROME P450"/>
    <property type="match status" value="1"/>
</dbReference>
<dbReference type="InterPro" id="IPR001128">
    <property type="entry name" value="Cyt_P450"/>
</dbReference>
<keyword evidence="4 8" id="KW-0479">Metal-binding</keyword>
<feature type="transmembrane region" description="Helical" evidence="10">
    <location>
        <begin position="300"/>
        <end position="321"/>
    </location>
</feature>
<keyword evidence="10" id="KW-0472">Membrane</keyword>
<feature type="binding site" description="axial binding residue" evidence="8">
    <location>
        <position position="451"/>
    </location>
    <ligand>
        <name>heme</name>
        <dbReference type="ChEBI" id="CHEBI:30413"/>
    </ligand>
    <ligandPart>
        <name>Fe</name>
        <dbReference type="ChEBI" id="CHEBI:18248"/>
    </ligandPart>
</feature>
<dbReference type="InterPro" id="IPR002401">
    <property type="entry name" value="Cyt_P450_E_grp-I"/>
</dbReference>
<dbReference type="HOGENOM" id="CLU_001570_14_4_1"/>
<keyword evidence="10" id="KW-1133">Transmembrane helix</keyword>
<evidence type="ECO:0000256" key="3">
    <source>
        <dbReference type="ARBA" id="ARBA00022617"/>
    </source>
</evidence>
<dbReference type="Pfam" id="PF00067">
    <property type="entry name" value="p450"/>
    <property type="match status" value="1"/>
</dbReference>
<dbReference type="STRING" id="227321.C8V4X3"/>
<evidence type="ECO:0000256" key="4">
    <source>
        <dbReference type="ARBA" id="ARBA00022723"/>
    </source>
</evidence>
<keyword evidence="10" id="KW-0812">Transmembrane</keyword>
<protein>
    <submittedName>
        <fullName evidence="11">Cytochrome P450, putative (Eurofung)</fullName>
    </submittedName>
</protein>
<dbReference type="GO" id="GO:0044550">
    <property type="term" value="P:secondary metabolite biosynthetic process"/>
    <property type="evidence" value="ECO:0007669"/>
    <property type="project" value="UniProtKB-ARBA"/>
</dbReference>
<dbReference type="PRINTS" id="PR00463">
    <property type="entry name" value="EP450I"/>
</dbReference>
<proteinExistence type="inferred from homology"/>
<dbReference type="PANTHER" id="PTHR24305:SF157">
    <property type="entry name" value="N-ACETYLTRYPTOPHAN 6-HYDROXYLASE IVOC-RELATED"/>
    <property type="match status" value="1"/>
</dbReference>
<reference evidence="12" key="2">
    <citation type="journal article" date="2009" name="Fungal Genet. Biol.">
        <title>The 2008 update of the Aspergillus nidulans genome annotation: a community effort.</title>
        <authorList>
            <person name="Wortman J.R."/>
            <person name="Gilsenan J.M."/>
            <person name="Joardar V."/>
            <person name="Deegan J."/>
            <person name="Clutterbuck J."/>
            <person name="Andersen M.R."/>
            <person name="Archer D."/>
            <person name="Bencina M."/>
            <person name="Braus G."/>
            <person name="Coutinho P."/>
            <person name="von Dohren H."/>
            <person name="Doonan J."/>
            <person name="Driessen A.J."/>
            <person name="Durek P."/>
            <person name="Espeso E."/>
            <person name="Fekete E."/>
            <person name="Flipphi M."/>
            <person name="Estrada C.G."/>
            <person name="Geysens S."/>
            <person name="Goldman G."/>
            <person name="de Groot P.W."/>
            <person name="Hansen K."/>
            <person name="Harris S.D."/>
            <person name="Heinekamp T."/>
            <person name="Helmstaedt K."/>
            <person name="Henrissat B."/>
            <person name="Hofmann G."/>
            <person name="Homan T."/>
            <person name="Horio T."/>
            <person name="Horiuchi H."/>
            <person name="James S."/>
            <person name="Jones M."/>
            <person name="Karaffa L."/>
            <person name="Karanyi Z."/>
            <person name="Kato M."/>
            <person name="Keller N."/>
            <person name="Kelly D.E."/>
            <person name="Kiel J.A."/>
            <person name="Kim J.M."/>
            <person name="van der Klei I.J."/>
            <person name="Klis F.M."/>
            <person name="Kovalchuk A."/>
            <person name="Krasevec N."/>
            <person name="Kubicek C.P."/>
            <person name="Liu B."/>
            <person name="Maccabe A."/>
            <person name="Meyer V."/>
            <person name="Mirabito P."/>
            <person name="Miskei M."/>
            <person name="Mos M."/>
            <person name="Mullins J."/>
            <person name="Nelson D.R."/>
            <person name="Nielsen J."/>
            <person name="Oakley B.R."/>
            <person name="Osmani S.A."/>
            <person name="Pakula T."/>
            <person name="Paszewski A."/>
            <person name="Paulsen I."/>
            <person name="Pilsyk S."/>
            <person name="Pocsi I."/>
            <person name="Punt P.J."/>
            <person name="Ram A.F."/>
            <person name="Ren Q."/>
            <person name="Robellet X."/>
            <person name="Robson G."/>
            <person name="Seiboth B."/>
            <person name="van Solingen P."/>
            <person name="Specht T."/>
            <person name="Sun J."/>
            <person name="Taheri-Talesh N."/>
            <person name="Takeshita N."/>
            <person name="Ussery D."/>
            <person name="vanKuyk P.A."/>
            <person name="Visser H."/>
            <person name="van de Vondervoort P.J."/>
            <person name="de Vries R.P."/>
            <person name="Walton J."/>
            <person name="Xiang X."/>
            <person name="Xiong Y."/>
            <person name="Zeng A.P."/>
            <person name="Brandt B.W."/>
            <person name="Cornell M.J."/>
            <person name="van den Hondel C.A."/>
            <person name="Visser J."/>
            <person name="Oliver S.G."/>
            <person name="Turner G."/>
        </authorList>
    </citation>
    <scope>GENOME REANNOTATION</scope>
    <source>
        <strain evidence="12">FGSC A4 / ATCC 38163 / CBS 112.46 / NRRL 194 / M139</strain>
    </source>
</reference>
<name>C8V4X3_EMENI</name>
<dbReference type="OrthoDB" id="3945418at2759"/>
<evidence type="ECO:0000313" key="12">
    <source>
        <dbReference type="Proteomes" id="UP000000560"/>
    </source>
</evidence>
<dbReference type="GO" id="GO:0020037">
    <property type="term" value="F:heme binding"/>
    <property type="evidence" value="ECO:0007669"/>
    <property type="project" value="InterPro"/>
</dbReference>
<organism evidence="11 12">
    <name type="scientific">Emericella nidulans (strain FGSC A4 / ATCC 38163 / CBS 112.46 / NRRL 194 / M139)</name>
    <name type="common">Aspergillus nidulans</name>
    <dbReference type="NCBI Taxonomy" id="227321"/>
    <lineage>
        <taxon>Eukaryota</taxon>
        <taxon>Fungi</taxon>
        <taxon>Dikarya</taxon>
        <taxon>Ascomycota</taxon>
        <taxon>Pezizomycotina</taxon>
        <taxon>Eurotiomycetes</taxon>
        <taxon>Eurotiomycetidae</taxon>
        <taxon>Eurotiales</taxon>
        <taxon>Aspergillaceae</taxon>
        <taxon>Aspergillus</taxon>
        <taxon>Aspergillus subgen. Nidulantes</taxon>
    </lineage>
</organism>
<dbReference type="PRINTS" id="PR00385">
    <property type="entry name" value="P450"/>
</dbReference>
<gene>
    <name evidence="11" type="ORF">ANIA_07932</name>
</gene>
<evidence type="ECO:0000256" key="5">
    <source>
        <dbReference type="ARBA" id="ARBA00023002"/>
    </source>
</evidence>
<keyword evidence="3 8" id="KW-0349">Heme</keyword>
<dbReference type="InterPro" id="IPR036396">
    <property type="entry name" value="Cyt_P450_sf"/>
</dbReference>
<dbReference type="Proteomes" id="UP000000560">
    <property type="component" value="Chromosome II"/>
</dbReference>
<evidence type="ECO:0000256" key="1">
    <source>
        <dbReference type="ARBA" id="ARBA00001971"/>
    </source>
</evidence>
<dbReference type="KEGG" id="ani:ANIA_07932"/>
<evidence type="ECO:0000256" key="8">
    <source>
        <dbReference type="PIRSR" id="PIRSR602401-1"/>
    </source>
</evidence>
<dbReference type="GO" id="GO:0005506">
    <property type="term" value="F:iron ion binding"/>
    <property type="evidence" value="ECO:0007669"/>
    <property type="project" value="InterPro"/>
</dbReference>
<dbReference type="Gene3D" id="1.10.630.10">
    <property type="entry name" value="Cytochrome P450"/>
    <property type="match status" value="1"/>
</dbReference>
<dbReference type="InterPro" id="IPR017972">
    <property type="entry name" value="Cyt_P450_CS"/>
</dbReference>
<dbReference type="GO" id="GO:0004497">
    <property type="term" value="F:monooxygenase activity"/>
    <property type="evidence" value="ECO:0000318"/>
    <property type="project" value="GO_Central"/>
</dbReference>
<dbReference type="PROSITE" id="PS00086">
    <property type="entry name" value="CYTOCHROME_P450"/>
    <property type="match status" value="1"/>
</dbReference>
<dbReference type="GeneID" id="2869133"/>
<keyword evidence="12" id="KW-1185">Reference proteome</keyword>
<keyword evidence="6 8" id="KW-0408">Iron</keyword>
<keyword evidence="5 9" id="KW-0560">Oxidoreductase</keyword>
<comment type="cofactor">
    <cofactor evidence="1 8">
        <name>heme</name>
        <dbReference type="ChEBI" id="CHEBI:30413"/>
    </cofactor>
</comment>
<evidence type="ECO:0000256" key="10">
    <source>
        <dbReference type="SAM" id="Phobius"/>
    </source>
</evidence>
<dbReference type="InterPro" id="IPR050121">
    <property type="entry name" value="Cytochrome_P450_monoxygenase"/>
</dbReference>
<dbReference type="eggNOG" id="KOG0156">
    <property type="taxonomic scope" value="Eukaryota"/>
</dbReference>
<dbReference type="CDD" id="cd11062">
    <property type="entry name" value="CYP58-like"/>
    <property type="match status" value="1"/>
</dbReference>